<dbReference type="PROSITE" id="PS51782">
    <property type="entry name" value="LYSM"/>
    <property type="match status" value="2"/>
</dbReference>
<feature type="compositionally biased region" description="Polar residues" evidence="1">
    <location>
        <begin position="141"/>
        <end position="152"/>
    </location>
</feature>
<accession>A0A846TPX4</accession>
<dbReference type="SMART" id="SM00257">
    <property type="entry name" value="LysM"/>
    <property type="match status" value="2"/>
</dbReference>
<proteinExistence type="predicted"/>
<evidence type="ECO:0000313" key="3">
    <source>
        <dbReference type="EMBL" id="NKE08869.1"/>
    </source>
</evidence>
<dbReference type="SUPFAM" id="SSF54106">
    <property type="entry name" value="LysM domain"/>
    <property type="match status" value="2"/>
</dbReference>
<name>A0A846TPX4_9MICC</name>
<reference evidence="3 4" key="1">
    <citation type="submission" date="2020-02" db="EMBL/GenBank/DDBJ databases">
        <authorList>
            <person name="Sun Q."/>
        </authorList>
    </citation>
    <scope>NUCLEOTIDE SEQUENCE [LARGE SCALE GENOMIC DNA]</scope>
    <source>
        <strain evidence="3 4">YIM 13062</strain>
    </source>
</reference>
<dbReference type="CDD" id="cd00118">
    <property type="entry name" value="LysM"/>
    <property type="match status" value="2"/>
</dbReference>
<protein>
    <submittedName>
        <fullName evidence="3">LysM peptidoglycan-binding domain-containing protein</fullName>
    </submittedName>
</protein>
<dbReference type="Pfam" id="PF01476">
    <property type="entry name" value="LysM"/>
    <property type="match status" value="2"/>
</dbReference>
<dbReference type="Gene3D" id="3.10.350.10">
    <property type="entry name" value="LysM domain"/>
    <property type="match status" value="2"/>
</dbReference>
<feature type="compositionally biased region" description="Polar residues" evidence="1">
    <location>
        <begin position="210"/>
        <end position="227"/>
    </location>
</feature>
<dbReference type="Gene3D" id="1.10.530.10">
    <property type="match status" value="1"/>
</dbReference>
<dbReference type="AlphaFoldDB" id="A0A846TPX4"/>
<dbReference type="InterPro" id="IPR023346">
    <property type="entry name" value="Lysozyme-like_dom_sf"/>
</dbReference>
<dbReference type="EMBL" id="JAAVUN010000003">
    <property type="protein sequence ID" value="NKE08869.1"/>
    <property type="molecule type" value="Genomic_DNA"/>
</dbReference>
<feature type="domain" description="LysM" evidence="2">
    <location>
        <begin position="150"/>
        <end position="194"/>
    </location>
</feature>
<dbReference type="InterPro" id="IPR018392">
    <property type="entry name" value="LysM"/>
</dbReference>
<dbReference type="GO" id="GO:0008932">
    <property type="term" value="F:lytic endotransglycosylase activity"/>
    <property type="evidence" value="ECO:0007669"/>
    <property type="project" value="TreeGrafter"/>
</dbReference>
<feature type="compositionally biased region" description="Basic and acidic residues" evidence="1">
    <location>
        <begin position="1"/>
        <end position="17"/>
    </location>
</feature>
<evidence type="ECO:0000256" key="1">
    <source>
        <dbReference type="SAM" id="MobiDB-lite"/>
    </source>
</evidence>
<feature type="compositionally biased region" description="Low complexity" evidence="1">
    <location>
        <begin position="128"/>
        <end position="140"/>
    </location>
</feature>
<dbReference type="Pfam" id="PF01464">
    <property type="entry name" value="SLT"/>
    <property type="match status" value="1"/>
</dbReference>
<dbReference type="CDD" id="cd00254">
    <property type="entry name" value="LT-like"/>
    <property type="match status" value="1"/>
</dbReference>
<feature type="domain" description="LysM" evidence="2">
    <location>
        <begin position="70"/>
        <end position="114"/>
    </location>
</feature>
<feature type="compositionally biased region" description="Basic and acidic residues" evidence="1">
    <location>
        <begin position="52"/>
        <end position="69"/>
    </location>
</feature>
<evidence type="ECO:0000259" key="2">
    <source>
        <dbReference type="PROSITE" id="PS51782"/>
    </source>
</evidence>
<dbReference type="SUPFAM" id="SSF53955">
    <property type="entry name" value="Lysozyme-like"/>
    <property type="match status" value="1"/>
</dbReference>
<dbReference type="Proteomes" id="UP000521379">
    <property type="component" value="Unassembled WGS sequence"/>
</dbReference>
<dbReference type="PANTHER" id="PTHR33734:SF22">
    <property type="entry name" value="MEMBRANE-BOUND LYTIC MUREIN TRANSGLYCOSYLASE D"/>
    <property type="match status" value="1"/>
</dbReference>
<gene>
    <name evidence="3" type="ORF">GTW58_02675</name>
</gene>
<dbReference type="InterPro" id="IPR036779">
    <property type="entry name" value="LysM_dom_sf"/>
</dbReference>
<feature type="region of interest" description="Disordered" evidence="1">
    <location>
        <begin position="115"/>
        <end position="152"/>
    </location>
</feature>
<feature type="region of interest" description="Disordered" evidence="1">
    <location>
        <begin position="1"/>
        <end position="26"/>
    </location>
</feature>
<organism evidence="3 4">
    <name type="scientific">Kocuria subflava</name>
    <dbReference type="NCBI Taxonomy" id="1736139"/>
    <lineage>
        <taxon>Bacteria</taxon>
        <taxon>Bacillati</taxon>
        <taxon>Actinomycetota</taxon>
        <taxon>Actinomycetes</taxon>
        <taxon>Micrococcales</taxon>
        <taxon>Micrococcaceae</taxon>
        <taxon>Kocuria</taxon>
    </lineage>
</organism>
<dbReference type="InterPro" id="IPR008258">
    <property type="entry name" value="Transglycosylase_SLT_dom_1"/>
</dbReference>
<feature type="region of interest" description="Disordered" evidence="1">
    <location>
        <begin position="199"/>
        <end position="235"/>
    </location>
</feature>
<feature type="region of interest" description="Disordered" evidence="1">
    <location>
        <begin position="46"/>
        <end position="76"/>
    </location>
</feature>
<sequence>MHHTPEDQDSQRADKHPNSGTRPHFRLATRAATAAAALAALGVTGAAAAHATPDDHQPTPAQDESRPEGPVRTVMPGDSLWSVATANGISVEELMEFNDLHGDAALKPGQHLRLSAPAGADAPRKAVDAAAVAEPAEPADNTQTEAPATTEHTVVRGDSLWELARTHDVTVADIIEANDLDVARALNTGHVLTIPAADAGPQAPAASEPGQPSEQSGPTPQAVTNNFPGHDYDDDTVAAANESHAALAQRPQVSAQDLKSMVRSTAEDMGVDPALALAHAEQESGFNHQVISPANAIGTMQVIPAAGEWAELLVGRELDLLDPQDNVTAGVAIIRANTQRADNDDQAIAAYYQGLHGVQEYGMFDDTKRYVSQVKAKLNAWS</sequence>
<dbReference type="PANTHER" id="PTHR33734">
    <property type="entry name" value="LYSM DOMAIN-CONTAINING GPI-ANCHORED PROTEIN 2"/>
    <property type="match status" value="1"/>
</dbReference>
<evidence type="ECO:0000313" key="4">
    <source>
        <dbReference type="Proteomes" id="UP000521379"/>
    </source>
</evidence>
<comment type="caution">
    <text evidence="3">The sequence shown here is derived from an EMBL/GenBank/DDBJ whole genome shotgun (WGS) entry which is preliminary data.</text>
</comment>
<dbReference type="RefSeq" id="WP_119932274.1">
    <property type="nucleotide sequence ID" value="NZ_JAAVUN010000003.1"/>
</dbReference>
<keyword evidence="4" id="KW-1185">Reference proteome</keyword>